<accession>A0A6L2LLM7</accession>
<protein>
    <submittedName>
        <fullName evidence="1">Uncharacterized protein</fullName>
    </submittedName>
</protein>
<comment type="caution">
    <text evidence="1">The sequence shown here is derived from an EMBL/GenBank/DDBJ whole genome shotgun (WGS) entry which is preliminary data.</text>
</comment>
<dbReference type="EMBL" id="BKCJ010004600">
    <property type="protein sequence ID" value="GEU61999.1"/>
    <property type="molecule type" value="Genomic_DNA"/>
</dbReference>
<organism evidence="1">
    <name type="scientific">Tanacetum cinerariifolium</name>
    <name type="common">Dalmatian daisy</name>
    <name type="synonym">Chrysanthemum cinerariifolium</name>
    <dbReference type="NCBI Taxonomy" id="118510"/>
    <lineage>
        <taxon>Eukaryota</taxon>
        <taxon>Viridiplantae</taxon>
        <taxon>Streptophyta</taxon>
        <taxon>Embryophyta</taxon>
        <taxon>Tracheophyta</taxon>
        <taxon>Spermatophyta</taxon>
        <taxon>Magnoliopsida</taxon>
        <taxon>eudicotyledons</taxon>
        <taxon>Gunneridae</taxon>
        <taxon>Pentapetalae</taxon>
        <taxon>asterids</taxon>
        <taxon>campanulids</taxon>
        <taxon>Asterales</taxon>
        <taxon>Asteraceae</taxon>
        <taxon>Asteroideae</taxon>
        <taxon>Anthemideae</taxon>
        <taxon>Anthemidinae</taxon>
        <taxon>Tanacetum</taxon>
    </lineage>
</organism>
<evidence type="ECO:0000313" key="1">
    <source>
        <dbReference type="EMBL" id="GEU61999.1"/>
    </source>
</evidence>
<sequence>MMMIMMRLTMIELSQTELKFLTLISLALKNMKKKNMWMMKKRWKKMKMMMSPRSWFEQVVEDAHVTLIAVHDTQNTKGLMQSSFVSSDFTSKLLNLENVSLADNEIISLMDTSVHHEEPSKFELTKILMEKMEENKSHLRADYKKDLYDALVKSYNTDKFLFDTYGEVFTLKRGQDDEDKVQDP</sequence>
<name>A0A6L2LLM7_TANCI</name>
<dbReference type="AlphaFoldDB" id="A0A6L2LLM7"/>
<proteinExistence type="predicted"/>
<reference evidence="1" key="1">
    <citation type="journal article" date="2019" name="Sci. Rep.">
        <title>Draft genome of Tanacetum cinerariifolium, the natural source of mosquito coil.</title>
        <authorList>
            <person name="Yamashiro T."/>
            <person name="Shiraishi A."/>
            <person name="Satake H."/>
            <person name="Nakayama K."/>
        </authorList>
    </citation>
    <scope>NUCLEOTIDE SEQUENCE</scope>
</reference>
<gene>
    <name evidence="1" type="ORF">Tci_033977</name>
</gene>